<keyword evidence="1" id="KW-0479">Metal-binding</keyword>
<feature type="region of interest" description="Disordered" evidence="2">
    <location>
        <begin position="231"/>
        <end position="318"/>
    </location>
</feature>
<dbReference type="Gene3D" id="3.30.160.60">
    <property type="entry name" value="Classic Zinc Finger"/>
    <property type="match status" value="1"/>
</dbReference>
<feature type="compositionally biased region" description="Pro residues" evidence="2">
    <location>
        <begin position="561"/>
        <end position="575"/>
    </location>
</feature>
<evidence type="ECO:0000256" key="1">
    <source>
        <dbReference type="PROSITE-ProRule" id="PRU00042"/>
    </source>
</evidence>
<feature type="compositionally biased region" description="Low complexity" evidence="2">
    <location>
        <begin position="264"/>
        <end position="273"/>
    </location>
</feature>
<dbReference type="PROSITE" id="PS50157">
    <property type="entry name" value="ZINC_FINGER_C2H2_2"/>
    <property type="match status" value="1"/>
</dbReference>
<dbReference type="SMART" id="SM00355">
    <property type="entry name" value="ZnF_C2H2"/>
    <property type="match status" value="3"/>
</dbReference>
<feature type="region of interest" description="Disordered" evidence="2">
    <location>
        <begin position="1089"/>
        <end position="1126"/>
    </location>
</feature>
<feature type="compositionally biased region" description="Basic residues" evidence="2">
    <location>
        <begin position="1116"/>
        <end position="1126"/>
    </location>
</feature>
<feature type="compositionally biased region" description="Gly residues" evidence="2">
    <location>
        <begin position="653"/>
        <end position="664"/>
    </location>
</feature>
<dbReference type="SUPFAM" id="SSF57667">
    <property type="entry name" value="beta-beta-alpha zinc fingers"/>
    <property type="match status" value="1"/>
</dbReference>
<feature type="compositionally biased region" description="Pro residues" evidence="2">
    <location>
        <begin position="790"/>
        <end position="804"/>
    </location>
</feature>
<feature type="domain" description="C2H2-type" evidence="3">
    <location>
        <begin position="1002"/>
        <end position="1032"/>
    </location>
</feature>
<feature type="compositionally biased region" description="Low complexity" evidence="2">
    <location>
        <begin position="244"/>
        <end position="253"/>
    </location>
</feature>
<feature type="region of interest" description="Disordered" evidence="2">
    <location>
        <begin position="786"/>
        <end position="937"/>
    </location>
</feature>
<evidence type="ECO:0000313" key="5">
    <source>
        <dbReference type="Proteomes" id="UP000024837"/>
    </source>
</evidence>
<feature type="compositionally biased region" description="Low complexity" evidence="2">
    <location>
        <begin position="155"/>
        <end position="167"/>
    </location>
</feature>
<dbReference type="AlphaFoldDB" id="W7HWE0"/>
<dbReference type="EMBL" id="KI966407">
    <property type="protein sequence ID" value="EWC47854.1"/>
    <property type="molecule type" value="Genomic_DNA"/>
</dbReference>
<sequence>MSGHGQSFDTMSLRRQRLPNLARPIKMSRTATSSHTFHLPSARQALSLKLVIIYHVGPRKSTRLPKHHPSSVTGSSSGARHLEQGHRRRQEMLQLDTRQSWTPPPFLAAPEFSQSSLRSDRSVFSMLLARATDMGNSSQYHDCPGPLASHGIVGSASSSSASASASAAERRPAQPDSISRTITSGTLPAAKASVSGGGGSRKYIGQPSSAIVKQPGFNLPPICPTTAAAFDNQRASSPSPSPSPSSLLPSISEPQPPSLRGRTSSVSSRCSASLATDNTPANSPTHSPAPRGQSPSPLPPPASLLSPAPVKPVATAPSPGPKKFLAPAAPLVLTSDPLGAHCDIDNKAVVVAALDHCSLPPPPHLALFTVLANNRASGNPLLKGYIGDPAPSLPKTACNLSPKSVPSGFRNPSSSPVPKYYLPGICSVAALSAHASKLHSDTKGAVVPPSFDEELKTASVDTSIKTALVLAHRASTVIKRESIPRLKTTRSLFATENSRLYPFNICRKLHDGVMESEEESDYDSVATSSSSCKQRMMEPHRRRLHREEKTPDYSDAFAGIPPDPTPGPKPLPSSPREPCIHHPGLFALITTMGDNKHPGLAQEAHCEPKESSDNGDQRIEKANEDSHEEKGNSGTNHPPTNSSWQAIRQVNLTGGGGGSGGSGDGDGDGDPNRRLRNLSEHEQDHDTDTDYSNRTKRRRVERERDHEDAVFQSKGRAGQDTAVNSLFNLSNMHSRPSSSSTFEASPQTLASIDITSSYKESVATSDTTGEKRANFYKHSVEDTRSMMLPPIQPRPGTTPAPPRPTDLLPGVSSLLPDPSPGMEHPLDSQPINPHNSSGVGGKGPRARVTQRLNVAFPPESHHTTAHSRSYLDSYGRPPQYNDSASRYRNITSGTRHSPTTSPTEKKNTHIDSTPPKYRSSTSPISQSTSISLNSYIPPRNLGRQHHVANQTIQTELVNPISVPELNSAKPPASKVSKRARNGTPKNGSGDSSQSSPSTTDGFKCPEEGCTAAPFSTQYLLNSHANVHSEERPHFCPVAKCPRGESGKGFKRKNEMIRHRLVHDSPGYACPFCPDKEHKYPRPDNLQRHVKAHHKDKGSDDPLLREVLAVRPEGGQRGRRRRLGPTT</sequence>
<feature type="compositionally biased region" description="Basic residues" evidence="2">
    <location>
        <begin position="60"/>
        <end position="69"/>
    </location>
</feature>
<feature type="compositionally biased region" description="Low complexity" evidence="2">
    <location>
        <begin position="987"/>
        <end position="1001"/>
    </location>
</feature>
<gene>
    <name evidence="4" type="ORF">DRE_02736</name>
</gene>
<feature type="compositionally biased region" description="Polar residues" evidence="2">
    <location>
        <begin position="632"/>
        <end position="652"/>
    </location>
</feature>
<proteinExistence type="predicted"/>
<keyword evidence="1" id="KW-0862">Zinc</keyword>
<evidence type="ECO:0000259" key="3">
    <source>
        <dbReference type="PROSITE" id="PS50157"/>
    </source>
</evidence>
<feature type="compositionally biased region" description="Polar residues" evidence="2">
    <location>
        <begin position="176"/>
        <end position="186"/>
    </location>
</feature>
<feature type="compositionally biased region" description="Basic and acidic residues" evidence="2">
    <location>
        <begin position="535"/>
        <end position="552"/>
    </location>
</feature>
<name>W7HWE0_9PEZI</name>
<dbReference type="InterPro" id="IPR036236">
    <property type="entry name" value="Znf_C2H2_sf"/>
</dbReference>
<feature type="region of interest" description="Disordered" evidence="2">
    <location>
        <begin position="516"/>
        <end position="723"/>
    </location>
</feature>
<accession>W7HWE0</accession>
<feature type="compositionally biased region" description="Basic and acidic residues" evidence="2">
    <location>
        <begin position="700"/>
        <end position="709"/>
    </location>
</feature>
<feature type="region of interest" description="Disordered" evidence="2">
    <location>
        <begin position="151"/>
        <end position="201"/>
    </location>
</feature>
<evidence type="ECO:0000256" key="2">
    <source>
        <dbReference type="SAM" id="MobiDB-lite"/>
    </source>
</evidence>
<organism evidence="4 5">
    <name type="scientific">Drechslerella stenobrocha 248</name>
    <dbReference type="NCBI Taxonomy" id="1043628"/>
    <lineage>
        <taxon>Eukaryota</taxon>
        <taxon>Fungi</taxon>
        <taxon>Dikarya</taxon>
        <taxon>Ascomycota</taxon>
        <taxon>Pezizomycotina</taxon>
        <taxon>Orbiliomycetes</taxon>
        <taxon>Orbiliales</taxon>
        <taxon>Orbiliaceae</taxon>
        <taxon>Drechslerella</taxon>
    </lineage>
</organism>
<protein>
    <recommendedName>
        <fullName evidence="3">C2H2-type domain-containing protein</fullName>
    </recommendedName>
</protein>
<dbReference type="HOGENOM" id="CLU_275705_0_0_1"/>
<dbReference type="Proteomes" id="UP000024837">
    <property type="component" value="Unassembled WGS sequence"/>
</dbReference>
<feature type="region of interest" description="Disordered" evidence="2">
    <location>
        <begin position="60"/>
        <end position="88"/>
    </location>
</feature>
<feature type="compositionally biased region" description="Polar residues" evidence="2">
    <location>
        <begin position="880"/>
        <end position="902"/>
    </location>
</feature>
<feature type="compositionally biased region" description="Low complexity" evidence="2">
    <location>
        <begin position="919"/>
        <end position="934"/>
    </location>
</feature>
<dbReference type="InterPro" id="IPR013087">
    <property type="entry name" value="Znf_C2H2_type"/>
</dbReference>
<feature type="region of interest" description="Disordered" evidence="2">
    <location>
        <begin position="963"/>
        <end position="1004"/>
    </location>
</feature>
<keyword evidence="1" id="KW-0863">Zinc-finger</keyword>
<reference evidence="4 5" key="1">
    <citation type="submission" date="2013-05" db="EMBL/GenBank/DDBJ databases">
        <title>Drechslerella stenobrocha genome reveals carnivorous origination and mechanical trapping mechanism of predatory fungi.</title>
        <authorList>
            <person name="Liu X."/>
            <person name="Zhang W."/>
            <person name="Liu K."/>
        </authorList>
    </citation>
    <scope>NUCLEOTIDE SEQUENCE [LARGE SCALE GENOMIC DNA]</scope>
    <source>
        <strain evidence="4 5">248</strain>
    </source>
</reference>
<feature type="compositionally biased region" description="Polar residues" evidence="2">
    <location>
        <begin position="274"/>
        <end position="286"/>
    </location>
</feature>
<keyword evidence="5" id="KW-1185">Reference proteome</keyword>
<dbReference type="OrthoDB" id="6077919at2759"/>
<evidence type="ECO:0000313" key="4">
    <source>
        <dbReference type="EMBL" id="EWC47854.1"/>
    </source>
</evidence>
<feature type="compositionally biased region" description="Basic and acidic residues" evidence="2">
    <location>
        <begin position="670"/>
        <end position="693"/>
    </location>
</feature>
<dbReference type="GO" id="GO:0008270">
    <property type="term" value="F:zinc ion binding"/>
    <property type="evidence" value="ECO:0007669"/>
    <property type="project" value="UniProtKB-KW"/>
</dbReference>
<feature type="compositionally biased region" description="Basic and acidic residues" evidence="2">
    <location>
        <begin position="604"/>
        <end position="631"/>
    </location>
</feature>